<dbReference type="Proteomes" id="UP000016521">
    <property type="component" value="Chromosome I"/>
</dbReference>
<gene>
    <name evidence="1" type="ORF">PPIS_a1166</name>
</gene>
<evidence type="ECO:0000313" key="1">
    <source>
        <dbReference type="EMBL" id="ATD06334.1"/>
    </source>
</evidence>
<keyword evidence="2" id="KW-1185">Reference proteome</keyword>
<dbReference type="EMBL" id="CP011924">
    <property type="protein sequence ID" value="ATD06334.1"/>
    <property type="molecule type" value="Genomic_DNA"/>
</dbReference>
<organism evidence="1 2">
    <name type="scientific">Pseudoalteromonas piscicida</name>
    <dbReference type="NCBI Taxonomy" id="43662"/>
    <lineage>
        <taxon>Bacteria</taxon>
        <taxon>Pseudomonadati</taxon>
        <taxon>Pseudomonadota</taxon>
        <taxon>Gammaproteobacteria</taxon>
        <taxon>Alteromonadales</taxon>
        <taxon>Pseudoalteromonadaceae</taxon>
        <taxon>Pseudoalteromonas</taxon>
    </lineage>
</organism>
<accession>A0ABN5CA41</accession>
<protein>
    <submittedName>
        <fullName evidence="1">Uncharacterized protein</fullName>
    </submittedName>
</protein>
<evidence type="ECO:0000313" key="2">
    <source>
        <dbReference type="Proteomes" id="UP000016521"/>
    </source>
</evidence>
<reference evidence="1 2" key="1">
    <citation type="submission" date="2015-06" db="EMBL/GenBank/DDBJ databases">
        <authorList>
            <person name="Xie B.-B."/>
            <person name="Rong J.-C."/>
            <person name="Qin Q.-L."/>
            <person name="Zhang Y.-Z."/>
        </authorList>
    </citation>
    <scope>NUCLEOTIDE SEQUENCE [LARGE SCALE GENOMIC DNA]</scope>
    <source>
        <strain evidence="1 2">JCM 20779</strain>
    </source>
</reference>
<name>A0ABN5CA41_PSEO7</name>
<sequence>MQTSLRYTLVSYLLKALLFAKIRRLCVHSQFTPEDIDV</sequence>
<proteinExistence type="predicted"/>